<evidence type="ECO:0000259" key="6">
    <source>
        <dbReference type="Pfam" id="PF00125"/>
    </source>
</evidence>
<keyword evidence="4" id="KW-0238">DNA-binding</keyword>
<dbReference type="GO" id="GO:0030527">
    <property type="term" value="F:structural constituent of chromatin"/>
    <property type="evidence" value="ECO:0007669"/>
    <property type="project" value="InterPro"/>
</dbReference>
<dbReference type="GO" id="GO:0000786">
    <property type="term" value="C:nucleosome"/>
    <property type="evidence" value="ECO:0007669"/>
    <property type="project" value="UniProtKB-KW"/>
</dbReference>
<evidence type="ECO:0000313" key="7">
    <source>
        <dbReference type="EMBL" id="KAJ3556158.1"/>
    </source>
</evidence>
<evidence type="ECO:0000256" key="4">
    <source>
        <dbReference type="ARBA" id="ARBA00023269"/>
    </source>
</evidence>
<gene>
    <name evidence="7" type="ORF">NPX13_g10199</name>
</gene>
<evidence type="ECO:0000256" key="5">
    <source>
        <dbReference type="SAM" id="MobiDB-lite"/>
    </source>
</evidence>
<keyword evidence="4" id="KW-0544">Nucleosome core</keyword>
<evidence type="ECO:0000256" key="2">
    <source>
        <dbReference type="ARBA" id="ARBA00010343"/>
    </source>
</evidence>
<dbReference type="Proteomes" id="UP001148614">
    <property type="component" value="Unassembled WGS sequence"/>
</dbReference>
<comment type="caution">
    <text evidence="7">The sequence shown here is derived from an EMBL/GenBank/DDBJ whole genome shotgun (WGS) entry which is preliminary data.</text>
</comment>
<evidence type="ECO:0000256" key="3">
    <source>
        <dbReference type="ARBA" id="ARBA00022454"/>
    </source>
</evidence>
<dbReference type="GO" id="GO:0046982">
    <property type="term" value="F:protein heterodimerization activity"/>
    <property type="evidence" value="ECO:0007669"/>
    <property type="project" value="InterPro"/>
</dbReference>
<dbReference type="VEuPathDB" id="FungiDB:F4678DRAFT_450903"/>
<name>A0A9W8N536_9PEZI</name>
<dbReference type="InterPro" id="IPR007125">
    <property type="entry name" value="H2A/H2B/H3"/>
</dbReference>
<dbReference type="Gene3D" id="1.10.20.10">
    <property type="entry name" value="Histone, subunit A"/>
    <property type="match status" value="1"/>
</dbReference>
<dbReference type="GO" id="GO:0003677">
    <property type="term" value="F:DNA binding"/>
    <property type="evidence" value="ECO:0007669"/>
    <property type="project" value="InterPro"/>
</dbReference>
<dbReference type="SUPFAM" id="SSF47113">
    <property type="entry name" value="Histone-fold"/>
    <property type="match status" value="1"/>
</dbReference>
<dbReference type="Pfam" id="PF00125">
    <property type="entry name" value="Histone"/>
    <property type="match status" value="1"/>
</dbReference>
<dbReference type="PRINTS" id="PR00622">
    <property type="entry name" value="HISTONEH3"/>
</dbReference>
<organism evidence="7 8">
    <name type="scientific">Xylaria arbuscula</name>
    <dbReference type="NCBI Taxonomy" id="114810"/>
    <lineage>
        <taxon>Eukaryota</taxon>
        <taxon>Fungi</taxon>
        <taxon>Dikarya</taxon>
        <taxon>Ascomycota</taxon>
        <taxon>Pezizomycotina</taxon>
        <taxon>Sordariomycetes</taxon>
        <taxon>Xylariomycetidae</taxon>
        <taxon>Xylariales</taxon>
        <taxon>Xylariaceae</taxon>
        <taxon>Xylaria</taxon>
    </lineage>
</organism>
<keyword evidence="3" id="KW-0158">Chromosome</keyword>
<reference evidence="7" key="1">
    <citation type="submission" date="2022-07" db="EMBL/GenBank/DDBJ databases">
        <title>Genome Sequence of Xylaria arbuscula.</title>
        <authorList>
            <person name="Buettner E."/>
        </authorList>
    </citation>
    <scope>NUCLEOTIDE SEQUENCE</scope>
    <source>
        <strain evidence="7">VT107</strain>
    </source>
</reference>
<keyword evidence="8" id="KW-1185">Reference proteome</keyword>
<comment type="subcellular location">
    <subcellularLocation>
        <location evidence="1">Chromosome</location>
    </subcellularLocation>
</comment>
<dbReference type="PANTHER" id="PTHR11426">
    <property type="entry name" value="HISTONE H3"/>
    <property type="match status" value="1"/>
</dbReference>
<feature type="region of interest" description="Disordered" evidence="5">
    <location>
        <begin position="1"/>
        <end position="37"/>
    </location>
</feature>
<dbReference type="InterPro" id="IPR000164">
    <property type="entry name" value="Histone_H3/CENP-A"/>
</dbReference>
<comment type="similarity">
    <text evidence="2">Belongs to the histone H3 family.</text>
</comment>
<dbReference type="PROSITE" id="PS00959">
    <property type="entry name" value="HISTONE_H3_2"/>
    <property type="match status" value="1"/>
</dbReference>
<dbReference type="EMBL" id="JANPWZ010002781">
    <property type="protein sequence ID" value="KAJ3556158.1"/>
    <property type="molecule type" value="Genomic_DNA"/>
</dbReference>
<dbReference type="AlphaFoldDB" id="A0A9W8N536"/>
<evidence type="ECO:0000256" key="1">
    <source>
        <dbReference type="ARBA" id="ARBA00004286"/>
    </source>
</evidence>
<dbReference type="InterPro" id="IPR009072">
    <property type="entry name" value="Histone-fold"/>
</dbReference>
<accession>A0A9W8N536</accession>
<feature type="domain" description="Core Histone H2A/H2B/H3" evidence="6">
    <location>
        <begin position="44"/>
        <end position="131"/>
    </location>
</feature>
<protein>
    <recommendedName>
        <fullName evidence="6">Core Histone H2A/H2B/H3 domain-containing protein</fullName>
    </recommendedName>
</protein>
<proteinExistence type="inferred from homology"/>
<dbReference type="CDD" id="cd22911">
    <property type="entry name" value="HFD_H3"/>
    <property type="match status" value="1"/>
</dbReference>
<dbReference type="FunFam" id="1.10.20.10:FF:000054">
    <property type="entry name" value="Putative histone H1.5-like"/>
    <property type="match status" value="1"/>
</dbReference>
<sequence>MARTKHTARMSTGGKTPRKHLASTAAHKPAPSTRGVKKSRLWRPGTIALHEIRRYQTSAELLICKLPFQRLVREICQGVITNLQFQPLAIEALQESAEFYLVSLFEDANLCAFHAKRVTIQTEDMQLARRLNGKRD</sequence>
<evidence type="ECO:0000313" key="8">
    <source>
        <dbReference type="Proteomes" id="UP001148614"/>
    </source>
</evidence>
<dbReference type="SMART" id="SM00428">
    <property type="entry name" value="H3"/>
    <property type="match status" value="1"/>
</dbReference>